<protein>
    <submittedName>
        <fullName evidence="2">Uncharacterized protein</fullName>
    </submittedName>
</protein>
<gene>
    <name evidence="2" type="ORF">EK21DRAFT_83984</name>
</gene>
<sequence length="165" mass="17549">MSTTRYGIVSAAELSRRSREVKIKGEMLARLNREACVSSHRSSLLVKIGDSMPDLGGASSSPRRIANEYQGSFKTAYLSKKKPPSMHLCKECPSCVGDGGADHDDHCDVCDGAGGDCDGAGGDCDGCGGSGSIARWIDYWDCNGSGTQRQDCGKRDGSGEFEREQ</sequence>
<evidence type="ECO:0000313" key="3">
    <source>
        <dbReference type="Proteomes" id="UP000799777"/>
    </source>
</evidence>
<keyword evidence="3" id="KW-1185">Reference proteome</keyword>
<feature type="compositionally biased region" description="Basic and acidic residues" evidence="1">
    <location>
        <begin position="151"/>
        <end position="165"/>
    </location>
</feature>
<comment type="caution">
    <text evidence="2">The sequence shown here is derived from an EMBL/GenBank/DDBJ whole genome shotgun (WGS) entry which is preliminary data.</text>
</comment>
<dbReference type="AlphaFoldDB" id="A0A9P4LV17"/>
<feature type="region of interest" description="Disordered" evidence="1">
    <location>
        <begin position="146"/>
        <end position="165"/>
    </location>
</feature>
<evidence type="ECO:0000256" key="1">
    <source>
        <dbReference type="SAM" id="MobiDB-lite"/>
    </source>
</evidence>
<dbReference type="EMBL" id="ML978155">
    <property type="protein sequence ID" value="KAF2036284.1"/>
    <property type="molecule type" value="Genomic_DNA"/>
</dbReference>
<name>A0A9P4LV17_9PLEO</name>
<evidence type="ECO:0000313" key="2">
    <source>
        <dbReference type="EMBL" id="KAF2036284.1"/>
    </source>
</evidence>
<accession>A0A9P4LV17</accession>
<dbReference type="Proteomes" id="UP000799777">
    <property type="component" value="Unassembled WGS sequence"/>
</dbReference>
<reference evidence="2" key="1">
    <citation type="journal article" date="2020" name="Stud. Mycol.">
        <title>101 Dothideomycetes genomes: a test case for predicting lifestyles and emergence of pathogens.</title>
        <authorList>
            <person name="Haridas S."/>
            <person name="Albert R."/>
            <person name="Binder M."/>
            <person name="Bloem J."/>
            <person name="Labutti K."/>
            <person name="Salamov A."/>
            <person name="Andreopoulos B."/>
            <person name="Baker S."/>
            <person name="Barry K."/>
            <person name="Bills G."/>
            <person name="Bluhm B."/>
            <person name="Cannon C."/>
            <person name="Castanera R."/>
            <person name="Culley D."/>
            <person name="Daum C."/>
            <person name="Ezra D."/>
            <person name="Gonzalez J."/>
            <person name="Henrissat B."/>
            <person name="Kuo A."/>
            <person name="Liang C."/>
            <person name="Lipzen A."/>
            <person name="Lutzoni F."/>
            <person name="Magnuson J."/>
            <person name="Mondo S."/>
            <person name="Nolan M."/>
            <person name="Ohm R."/>
            <person name="Pangilinan J."/>
            <person name="Park H.-J."/>
            <person name="Ramirez L."/>
            <person name="Alfaro M."/>
            <person name="Sun H."/>
            <person name="Tritt A."/>
            <person name="Yoshinaga Y."/>
            <person name="Zwiers L.-H."/>
            <person name="Turgeon B."/>
            <person name="Goodwin S."/>
            <person name="Spatafora J."/>
            <person name="Crous P."/>
            <person name="Grigoriev I."/>
        </authorList>
    </citation>
    <scope>NUCLEOTIDE SEQUENCE</scope>
    <source>
        <strain evidence="2">CBS 110217</strain>
    </source>
</reference>
<organism evidence="2 3">
    <name type="scientific">Setomelanomma holmii</name>
    <dbReference type="NCBI Taxonomy" id="210430"/>
    <lineage>
        <taxon>Eukaryota</taxon>
        <taxon>Fungi</taxon>
        <taxon>Dikarya</taxon>
        <taxon>Ascomycota</taxon>
        <taxon>Pezizomycotina</taxon>
        <taxon>Dothideomycetes</taxon>
        <taxon>Pleosporomycetidae</taxon>
        <taxon>Pleosporales</taxon>
        <taxon>Pleosporineae</taxon>
        <taxon>Phaeosphaeriaceae</taxon>
        <taxon>Setomelanomma</taxon>
    </lineage>
</organism>
<proteinExistence type="predicted"/>